<gene>
    <name evidence="1" type="ORF">VP01_3017g3</name>
</gene>
<organism evidence="1 2">
    <name type="scientific">Puccinia sorghi</name>
    <dbReference type="NCBI Taxonomy" id="27349"/>
    <lineage>
        <taxon>Eukaryota</taxon>
        <taxon>Fungi</taxon>
        <taxon>Dikarya</taxon>
        <taxon>Basidiomycota</taxon>
        <taxon>Pucciniomycotina</taxon>
        <taxon>Pucciniomycetes</taxon>
        <taxon>Pucciniales</taxon>
        <taxon>Pucciniaceae</taxon>
        <taxon>Puccinia</taxon>
    </lineage>
</organism>
<dbReference type="AlphaFoldDB" id="A0A0L6V058"/>
<sequence>MMISMYKYSPHLYPKTPASPHPQLLPSPVDTTPASASFLRPPAAQPSALLRPILPPAAPSKTTLVHPIILRCPKALKILSFVYFGPLHLSTCNLSSAAATSETRSYCLAHNARQTQHPAPHQVAIKPPKSLFTHSSVSRTSKAWLTSDIPRASHREAKQGHFPPILQISNILSFCAKDPAGWEDNHHLGDGPPSPLRPVQPKMMKTPPVAAPSSTWKNLMSQIAYNNLLRMRDATQLCKVWPPTHPDYKVAVSLLWVTYCFSFDIEKSWLPWAYPQIHTPYGTLSQLKVPQA</sequence>
<protein>
    <submittedName>
        <fullName evidence="1">Uncharacterized protein</fullName>
    </submittedName>
</protein>
<comment type="caution">
    <text evidence="1">The sequence shown here is derived from an EMBL/GenBank/DDBJ whole genome shotgun (WGS) entry which is preliminary data.</text>
</comment>
<dbReference type="Proteomes" id="UP000037035">
    <property type="component" value="Unassembled WGS sequence"/>
</dbReference>
<evidence type="ECO:0000313" key="1">
    <source>
        <dbReference type="EMBL" id="KNZ54178.1"/>
    </source>
</evidence>
<dbReference type="EMBL" id="LAVV01007966">
    <property type="protein sequence ID" value="KNZ54178.1"/>
    <property type="molecule type" value="Genomic_DNA"/>
</dbReference>
<keyword evidence="2" id="KW-1185">Reference proteome</keyword>
<evidence type="ECO:0000313" key="2">
    <source>
        <dbReference type="Proteomes" id="UP000037035"/>
    </source>
</evidence>
<name>A0A0L6V058_9BASI</name>
<dbReference type="VEuPathDB" id="FungiDB:VP01_3017g3"/>
<reference evidence="1 2" key="1">
    <citation type="submission" date="2015-08" db="EMBL/GenBank/DDBJ databases">
        <title>Next Generation Sequencing and Analysis of the Genome of Puccinia sorghi L Schw, the Causal Agent of Maize Common Rust.</title>
        <authorList>
            <person name="Rochi L."/>
            <person name="Burguener G."/>
            <person name="Darino M."/>
            <person name="Turjanski A."/>
            <person name="Kreff E."/>
            <person name="Dieguez M.J."/>
            <person name="Sacco F."/>
        </authorList>
    </citation>
    <scope>NUCLEOTIDE SEQUENCE [LARGE SCALE GENOMIC DNA]</scope>
    <source>
        <strain evidence="1 2">RO10H11247</strain>
    </source>
</reference>
<accession>A0A0L6V058</accession>
<proteinExistence type="predicted"/>